<dbReference type="RefSeq" id="WP_022863490.1">
    <property type="nucleotide sequence ID" value="NZ_ATVG01000011.1"/>
</dbReference>
<evidence type="ECO:0000313" key="4">
    <source>
        <dbReference type="Proteomes" id="UP001220064"/>
    </source>
</evidence>
<keyword evidence="4" id="KW-1185">Reference proteome</keyword>
<feature type="transmembrane region" description="Helical" evidence="1">
    <location>
        <begin position="95"/>
        <end position="120"/>
    </location>
</feature>
<feature type="transmembrane region" description="Helical" evidence="1">
    <location>
        <begin position="212"/>
        <end position="233"/>
    </location>
</feature>
<dbReference type="Proteomes" id="UP001220064">
    <property type="component" value="Chromosome"/>
</dbReference>
<dbReference type="GO" id="GO:0006508">
    <property type="term" value="P:proteolysis"/>
    <property type="evidence" value="ECO:0007669"/>
    <property type="project" value="UniProtKB-KW"/>
</dbReference>
<gene>
    <name evidence="3" type="ORF">CMASS_09820</name>
</gene>
<feature type="transmembrane region" description="Helical" evidence="1">
    <location>
        <begin position="185"/>
        <end position="205"/>
    </location>
</feature>
<keyword evidence="3" id="KW-0378">Hydrolase</keyword>
<name>A0ABY7UBG5_9CORY</name>
<dbReference type="EMBL" id="CP063189">
    <property type="protein sequence ID" value="WCZ33375.1"/>
    <property type="molecule type" value="Genomic_DNA"/>
</dbReference>
<keyword evidence="1" id="KW-0812">Transmembrane</keyword>
<evidence type="ECO:0000313" key="3">
    <source>
        <dbReference type="EMBL" id="WCZ33375.1"/>
    </source>
</evidence>
<keyword evidence="1" id="KW-1133">Transmembrane helix</keyword>
<accession>A0ABY7UBG5</accession>
<feature type="transmembrane region" description="Helical" evidence="1">
    <location>
        <begin position="62"/>
        <end position="83"/>
    </location>
</feature>
<feature type="transmembrane region" description="Helical" evidence="1">
    <location>
        <begin position="132"/>
        <end position="150"/>
    </location>
</feature>
<organism evidence="3 4">
    <name type="scientific">Corynebacterium massiliense DSM 45435</name>
    <dbReference type="NCBI Taxonomy" id="1121364"/>
    <lineage>
        <taxon>Bacteria</taxon>
        <taxon>Bacillati</taxon>
        <taxon>Actinomycetota</taxon>
        <taxon>Actinomycetes</taxon>
        <taxon>Mycobacteriales</taxon>
        <taxon>Corynebacteriaceae</taxon>
        <taxon>Corynebacterium</taxon>
    </lineage>
</organism>
<protein>
    <submittedName>
        <fullName evidence="3">CAAX amino terminal protease self- immunity</fullName>
    </submittedName>
</protein>
<evidence type="ECO:0000256" key="1">
    <source>
        <dbReference type="SAM" id="Phobius"/>
    </source>
</evidence>
<dbReference type="Pfam" id="PF02517">
    <property type="entry name" value="Rce1-like"/>
    <property type="match status" value="1"/>
</dbReference>
<proteinExistence type="predicted"/>
<dbReference type="InterPro" id="IPR003675">
    <property type="entry name" value="Rce1/LyrA-like_dom"/>
</dbReference>
<sequence>MTAAAEKKRLAVEVAIVITLTFGARGLRSVLELIRALMAPARLSEQSVTLHQQAADNPLLDIALQLVSSATLVAYGALALYLLGRVPRWRRGDGLWGVGLAALIGLPGLALYVAAVHFGWSKEVVPAQFDDAFWQVPVLLVAAAVTAWAEELVVVRYLLTRLQQLGVSPVGALCASAVLRGSYHLYQGVSAGFGNVAMGLIFGYFYHRTGRIWPLVAAHFVIDAVAFLGYALVF</sequence>
<feature type="domain" description="CAAX prenyl protease 2/Lysostaphin resistance protein A-like" evidence="2">
    <location>
        <begin position="133"/>
        <end position="225"/>
    </location>
</feature>
<dbReference type="GO" id="GO:0008233">
    <property type="term" value="F:peptidase activity"/>
    <property type="evidence" value="ECO:0007669"/>
    <property type="project" value="UniProtKB-KW"/>
</dbReference>
<reference evidence="3 4" key="1">
    <citation type="submission" date="2020-10" db="EMBL/GenBank/DDBJ databases">
        <title>Complete genome sequence of Corynebacterium massiliense DSM 45435, type strain of Corynebacterium massiliense.</title>
        <authorList>
            <person name="Busche T."/>
            <person name="Kalinowski J."/>
            <person name="Ruckert C."/>
        </authorList>
    </citation>
    <scope>NUCLEOTIDE SEQUENCE [LARGE SCALE GENOMIC DNA]</scope>
    <source>
        <strain evidence="3 4">DSM 45435</strain>
    </source>
</reference>
<keyword evidence="3" id="KW-0645">Protease</keyword>
<evidence type="ECO:0000259" key="2">
    <source>
        <dbReference type="Pfam" id="PF02517"/>
    </source>
</evidence>
<keyword evidence="1" id="KW-0472">Membrane</keyword>